<evidence type="ECO:0000259" key="1">
    <source>
        <dbReference type="SMART" id="SM00829"/>
    </source>
</evidence>
<dbReference type="SUPFAM" id="SSF51735">
    <property type="entry name" value="NAD(P)-binding Rossmann-fold domains"/>
    <property type="match status" value="1"/>
</dbReference>
<reference evidence="2 3" key="1">
    <citation type="submission" date="2019-02" db="EMBL/GenBank/DDBJ databases">
        <title>Polymorphobacter sp. isolated from the lake at the Tibet of China.</title>
        <authorList>
            <person name="Li A."/>
        </authorList>
    </citation>
    <scope>NUCLEOTIDE SEQUENCE [LARGE SCALE GENOMIC DNA]</scope>
    <source>
        <strain evidence="2 3">DJ1R-1</strain>
    </source>
</reference>
<evidence type="ECO:0000313" key="3">
    <source>
        <dbReference type="Proteomes" id="UP000297737"/>
    </source>
</evidence>
<dbReference type="OrthoDB" id="4190732at2"/>
<gene>
    <name evidence="2" type="ORF">EUV02_04885</name>
</gene>
<dbReference type="Gene3D" id="3.40.50.720">
    <property type="entry name" value="NAD(P)-binding Rossmann-like Domain"/>
    <property type="match status" value="1"/>
</dbReference>
<dbReference type="InterPro" id="IPR020843">
    <property type="entry name" value="ER"/>
</dbReference>
<organism evidence="2 3">
    <name type="scientific">Glacieibacterium arshaanense</name>
    <dbReference type="NCBI Taxonomy" id="2511025"/>
    <lineage>
        <taxon>Bacteria</taxon>
        <taxon>Pseudomonadati</taxon>
        <taxon>Pseudomonadota</taxon>
        <taxon>Alphaproteobacteria</taxon>
        <taxon>Sphingomonadales</taxon>
        <taxon>Sphingosinicellaceae</taxon>
        <taxon>Glacieibacterium</taxon>
    </lineage>
</organism>
<dbReference type="InterPro" id="IPR051397">
    <property type="entry name" value="Zn-ADH-like_protein"/>
</dbReference>
<dbReference type="SUPFAM" id="SSF50129">
    <property type="entry name" value="GroES-like"/>
    <property type="match status" value="1"/>
</dbReference>
<feature type="domain" description="Enoyl reductase (ER)" evidence="1">
    <location>
        <begin position="121"/>
        <end position="431"/>
    </location>
</feature>
<keyword evidence="3" id="KW-1185">Reference proteome</keyword>
<dbReference type="InterPro" id="IPR036291">
    <property type="entry name" value="NAD(P)-bd_dom_sf"/>
</dbReference>
<dbReference type="CDD" id="cd08241">
    <property type="entry name" value="QOR1"/>
    <property type="match status" value="1"/>
</dbReference>
<dbReference type="Pfam" id="PF08240">
    <property type="entry name" value="ADH_N"/>
    <property type="match status" value="1"/>
</dbReference>
<dbReference type="PANTHER" id="PTHR43677:SF4">
    <property type="entry name" value="QUINONE OXIDOREDUCTASE-LIKE PROTEIN 2"/>
    <property type="match status" value="1"/>
</dbReference>
<dbReference type="GO" id="GO:0016491">
    <property type="term" value="F:oxidoreductase activity"/>
    <property type="evidence" value="ECO:0007669"/>
    <property type="project" value="InterPro"/>
</dbReference>
<dbReference type="Proteomes" id="UP000297737">
    <property type="component" value="Unassembled WGS sequence"/>
</dbReference>
<dbReference type="InterPro" id="IPR011032">
    <property type="entry name" value="GroES-like_sf"/>
</dbReference>
<dbReference type="EMBL" id="SIHO01000001">
    <property type="protein sequence ID" value="TFU06331.1"/>
    <property type="molecule type" value="Genomic_DNA"/>
</dbReference>
<protein>
    <submittedName>
        <fullName evidence="2">NADPH:quinone oxidoreductase family protein</fullName>
    </submittedName>
</protein>
<dbReference type="InterPro" id="IPR013154">
    <property type="entry name" value="ADH-like_N"/>
</dbReference>
<accession>A0A4Y9ERR5</accession>
<dbReference type="Pfam" id="PF00107">
    <property type="entry name" value="ADH_zinc_N"/>
    <property type="match status" value="1"/>
</dbReference>
<dbReference type="InterPro" id="IPR013149">
    <property type="entry name" value="ADH-like_C"/>
</dbReference>
<dbReference type="AlphaFoldDB" id="A0A4Y9ERR5"/>
<name>A0A4Y9ERR5_9SPHN</name>
<dbReference type="SMART" id="SM00829">
    <property type="entry name" value="PKS_ER"/>
    <property type="match status" value="1"/>
</dbReference>
<sequence length="433" mass="45658">MVAMDQRWPFGFDMRADAGEDAAEAEHGLVPVERYRLSSPAAFQIIVPAVMVNRTRRYKRDDDGGNFCASACSDGVQAGKLCQSCQSRRRRRLPADSGADFRNRRGENRSMRAWVCHSLQDDRSGLRFETEWPEPTVPGAGEVTVALTAASLNYPDLLMLSGGYQYRPELPFIPGMEGCGIITAVGEGLSGELIDEHVIVGGRGGCLAERMTLPASALRIVPDGLHDDEAAAHTVGALTAYVGLAVRGRMQAGERVLVLGAGGGMGLAAVSMAVALGGEVVAAASTPEKLAAAKACGAHETLLLDRAAPDFSAYKGHFDLVFDPVGGPAVMPALRTLRWGGRYLIIGFVAGAPVSLPLNRLLLAGTEVIGVRAGEYARQVPGSGPRHLRAIDTLAAEGKINPFIGLRVPLDRAGEAFAAMADGTLVGKAVVTF</sequence>
<comment type="caution">
    <text evidence="2">The sequence shown here is derived from an EMBL/GenBank/DDBJ whole genome shotgun (WGS) entry which is preliminary data.</text>
</comment>
<proteinExistence type="predicted"/>
<dbReference type="Gene3D" id="3.90.180.10">
    <property type="entry name" value="Medium-chain alcohol dehydrogenases, catalytic domain"/>
    <property type="match status" value="1"/>
</dbReference>
<dbReference type="PANTHER" id="PTHR43677">
    <property type="entry name" value="SHORT-CHAIN DEHYDROGENASE/REDUCTASE"/>
    <property type="match status" value="1"/>
</dbReference>
<evidence type="ECO:0000313" key="2">
    <source>
        <dbReference type="EMBL" id="TFU06331.1"/>
    </source>
</evidence>